<comment type="caution">
    <text evidence="1">The sequence shown here is derived from an EMBL/GenBank/DDBJ whole genome shotgun (WGS) entry which is preliminary data.</text>
</comment>
<dbReference type="PANTHER" id="PTHR42905">
    <property type="entry name" value="PHOSPHOENOLPYRUVATE CARBOXYLASE"/>
    <property type="match status" value="1"/>
</dbReference>
<organism evidence="1 2">
    <name type="scientific">Paenibacillus albidus</name>
    <dbReference type="NCBI Taxonomy" id="2041023"/>
    <lineage>
        <taxon>Bacteria</taxon>
        <taxon>Bacillati</taxon>
        <taxon>Bacillota</taxon>
        <taxon>Bacilli</taxon>
        <taxon>Bacillales</taxon>
        <taxon>Paenibacillaceae</taxon>
        <taxon>Paenibacillus</taxon>
    </lineage>
</organism>
<dbReference type="Proteomes" id="UP000637643">
    <property type="component" value="Unassembled WGS sequence"/>
</dbReference>
<accession>A0A917C5B4</accession>
<dbReference type="Pfam" id="PF13714">
    <property type="entry name" value="PEP_mutase"/>
    <property type="match status" value="1"/>
</dbReference>
<evidence type="ECO:0000313" key="2">
    <source>
        <dbReference type="Proteomes" id="UP000637643"/>
    </source>
</evidence>
<dbReference type="CDD" id="cd00377">
    <property type="entry name" value="ICL_PEPM"/>
    <property type="match status" value="1"/>
</dbReference>
<dbReference type="AlphaFoldDB" id="A0A917C5B4"/>
<protein>
    <submittedName>
        <fullName evidence="1">Carboxyvinyl-carboxyphosphonate phosphorylmutase</fullName>
    </submittedName>
</protein>
<dbReference type="EMBL" id="BMKR01000005">
    <property type="protein sequence ID" value="GGF70939.1"/>
    <property type="molecule type" value="Genomic_DNA"/>
</dbReference>
<evidence type="ECO:0000313" key="1">
    <source>
        <dbReference type="EMBL" id="GGF70939.1"/>
    </source>
</evidence>
<gene>
    <name evidence="1" type="ORF">GCM10010912_15130</name>
</gene>
<keyword evidence="2" id="KW-1185">Reference proteome</keyword>
<name>A0A917C5B4_9BACL</name>
<dbReference type="SUPFAM" id="SSF51621">
    <property type="entry name" value="Phosphoenolpyruvate/pyruvate domain"/>
    <property type="match status" value="1"/>
</dbReference>
<dbReference type="PANTHER" id="PTHR42905:SF16">
    <property type="entry name" value="CARBOXYPHOSPHONOENOLPYRUVATE PHOSPHONOMUTASE-LIKE PROTEIN (AFU_ORTHOLOGUE AFUA_5G07230)"/>
    <property type="match status" value="1"/>
</dbReference>
<sequence length="255" mass="27805">MNHIQQFNELHTAEEILFLGNAWDLLSAFQLEQAGFRAIGTTSWGIAGSLGLADGELVDFDRHLGIIKSIVDHVKVPVTADLEAGYGEHTATIVHNVLKAADIGVAGINLEDSLKGQTGLRESSRHGKLLSDIRTALIQRGFKDLYINARIDTYLQQPEPLAETLERAAVYVESGASGIFVPGLKAEADIRLIAQEIHVPLNVMSLPGLTEGNTLKEWGVKRFSFGNALFDKITACLEHHAAQCIEGQSTAHLYR</sequence>
<dbReference type="InterPro" id="IPR015813">
    <property type="entry name" value="Pyrv/PenolPyrv_kinase-like_dom"/>
</dbReference>
<dbReference type="InterPro" id="IPR040442">
    <property type="entry name" value="Pyrv_kinase-like_dom_sf"/>
</dbReference>
<dbReference type="InterPro" id="IPR039556">
    <property type="entry name" value="ICL/PEPM"/>
</dbReference>
<reference evidence="1" key="1">
    <citation type="journal article" date="2014" name="Int. J. Syst. Evol. Microbiol.">
        <title>Complete genome sequence of Corynebacterium casei LMG S-19264T (=DSM 44701T), isolated from a smear-ripened cheese.</title>
        <authorList>
            <consortium name="US DOE Joint Genome Institute (JGI-PGF)"/>
            <person name="Walter F."/>
            <person name="Albersmeier A."/>
            <person name="Kalinowski J."/>
            <person name="Ruckert C."/>
        </authorList>
    </citation>
    <scope>NUCLEOTIDE SEQUENCE</scope>
    <source>
        <strain evidence="1">CGMCC 1.16134</strain>
    </source>
</reference>
<dbReference type="RefSeq" id="WP_189023496.1">
    <property type="nucleotide sequence ID" value="NZ_BMKR01000005.1"/>
</dbReference>
<proteinExistence type="predicted"/>
<reference evidence="1" key="2">
    <citation type="submission" date="2020-09" db="EMBL/GenBank/DDBJ databases">
        <authorList>
            <person name="Sun Q."/>
            <person name="Zhou Y."/>
        </authorList>
    </citation>
    <scope>NUCLEOTIDE SEQUENCE</scope>
    <source>
        <strain evidence="1">CGMCC 1.16134</strain>
    </source>
</reference>
<dbReference type="GO" id="GO:0003824">
    <property type="term" value="F:catalytic activity"/>
    <property type="evidence" value="ECO:0007669"/>
    <property type="project" value="InterPro"/>
</dbReference>
<dbReference type="Gene3D" id="3.20.20.60">
    <property type="entry name" value="Phosphoenolpyruvate-binding domains"/>
    <property type="match status" value="1"/>
</dbReference>